<comment type="caution">
    <text evidence="1">The sequence shown here is derived from an EMBL/GenBank/DDBJ whole genome shotgun (WGS) entry which is preliminary data.</text>
</comment>
<evidence type="ECO:0000313" key="2">
    <source>
        <dbReference type="Proteomes" id="UP000005808"/>
    </source>
</evidence>
<sequence length="29" mass="3216">MIRDAREAFLGLGASGAHIYADSFTFQRN</sequence>
<proteinExistence type="predicted"/>
<organism evidence="1 2">
    <name type="scientific">Cupriavidus basilensis OR16</name>
    <dbReference type="NCBI Taxonomy" id="1127483"/>
    <lineage>
        <taxon>Bacteria</taxon>
        <taxon>Pseudomonadati</taxon>
        <taxon>Pseudomonadota</taxon>
        <taxon>Betaproteobacteria</taxon>
        <taxon>Burkholderiales</taxon>
        <taxon>Burkholderiaceae</taxon>
        <taxon>Cupriavidus</taxon>
    </lineage>
</organism>
<protein>
    <submittedName>
        <fullName evidence="1">Uncharacterized protein</fullName>
    </submittedName>
</protein>
<dbReference type="EMBL" id="AHJE01000086">
    <property type="protein sequence ID" value="EHP39596.1"/>
    <property type="molecule type" value="Genomic_DNA"/>
</dbReference>
<reference evidence="1 2" key="1">
    <citation type="journal article" date="2012" name="J. Bacteriol.">
        <title>De Novo Genome Project of Cupriavidus basilensis OR16.</title>
        <authorList>
            <person name="Cserhati M."/>
            <person name="Kriszt B."/>
            <person name="Szoboszlay S."/>
            <person name="Toth A."/>
            <person name="Szabo I."/>
            <person name="Tancsics A."/>
            <person name="Nagy I."/>
            <person name="Horvath B."/>
            <person name="Nagy I."/>
            <person name="Kukolya J."/>
        </authorList>
    </citation>
    <scope>NUCLEOTIDE SEQUENCE [LARGE SCALE GENOMIC DNA]</scope>
    <source>
        <strain evidence="1 2">OR16</strain>
    </source>
</reference>
<accession>H1SCV0</accession>
<gene>
    <name evidence="1" type="ORF">OR16_30304</name>
</gene>
<evidence type="ECO:0000313" key="1">
    <source>
        <dbReference type="EMBL" id="EHP39596.1"/>
    </source>
</evidence>
<dbReference type="Proteomes" id="UP000005808">
    <property type="component" value="Unassembled WGS sequence"/>
</dbReference>
<dbReference type="AlphaFoldDB" id="H1SCV0"/>
<name>H1SCV0_9BURK</name>